<evidence type="ECO:0000256" key="1">
    <source>
        <dbReference type="ARBA" id="ARBA00001420"/>
    </source>
</evidence>
<dbReference type="PANTHER" id="PTHR30124:SF0">
    <property type="entry name" value="MEMBRANE-BOUND LYTIC MUREIN TRANSGLYCOSYLASE A"/>
    <property type="match status" value="1"/>
</dbReference>
<dbReference type="GO" id="GO:0004553">
    <property type="term" value="F:hydrolase activity, hydrolyzing O-glycosyl compounds"/>
    <property type="evidence" value="ECO:0007669"/>
    <property type="project" value="InterPro"/>
</dbReference>
<protein>
    <recommendedName>
        <fullName evidence="2">peptidoglycan lytic exotransglycosylase</fullName>
        <ecNumber evidence="2">4.2.2.n1</ecNumber>
    </recommendedName>
    <alternativeName>
        <fullName evidence="5">Murein hydrolase A</fullName>
    </alternativeName>
</protein>
<evidence type="ECO:0000256" key="4">
    <source>
        <dbReference type="ARBA" id="ARBA00023316"/>
    </source>
</evidence>
<keyword evidence="6" id="KW-0732">Signal</keyword>
<comment type="catalytic activity">
    <reaction evidence="1">
        <text>Exolytic cleavage of the (1-&gt;4)-beta-glycosidic linkage between N-acetylmuramic acid (MurNAc) and N-acetylglucosamine (GlcNAc) residues in peptidoglycan, from either the reducing or the non-reducing ends of the peptidoglycan chains, with concomitant formation of a 1,6-anhydrobond in the MurNAc residue.</text>
        <dbReference type="EC" id="4.2.2.n1"/>
    </reaction>
</comment>
<evidence type="ECO:0000259" key="7">
    <source>
        <dbReference type="SMART" id="SM00925"/>
    </source>
</evidence>
<accession>A0A126UXS0</accession>
<keyword evidence="4" id="KW-0961">Cell wall biogenesis/degradation</keyword>
<dbReference type="RefSeq" id="WP_039002885.1">
    <property type="nucleotide sequence ID" value="NZ_CP014327.1"/>
</dbReference>
<dbReference type="KEGG" id="hat:RC74_05815"/>
<dbReference type="InterPro" id="IPR005300">
    <property type="entry name" value="MltA_B"/>
</dbReference>
<sequence>MISRLKIGLGVLLAPFVVSEASAEATARVLSFDSLSGWHTDNHQAALEAYQGTCSRMEDQEWASLCAFAQSNPDAKAFFELFFRPVIIENGTPTLFTGYFEPELNGARFPDSIYRYPLYRKPQEPYINYTRQQIDETGALRGLEIAWVDNPVDVYYLQIQGSGRVNLTDGSSIRLGYGGENGHPNRSIAQTMIDQGIIPRSQASAARIRDWFGRNPGFGQQILWSNPSYVFFRKLSLPSHKGPHGAMSRPLTSMRSLAVDPLYTTLGAPVWIEKSGSPSLQRLMVAQDKGGAIKGAQRADIFFGTGDVAGKIAGQTKDGGRMVVLMPIQLAFAMAPEGAQE</sequence>
<dbReference type="CDD" id="cd14485">
    <property type="entry name" value="mltA_like_LT_A"/>
    <property type="match status" value="1"/>
</dbReference>
<dbReference type="InterPro" id="IPR026044">
    <property type="entry name" value="MltA"/>
</dbReference>
<evidence type="ECO:0000313" key="9">
    <source>
        <dbReference type="Proteomes" id="UP000070371"/>
    </source>
</evidence>
<dbReference type="Gene3D" id="2.40.40.10">
    <property type="entry name" value="RlpA-like domain"/>
    <property type="match status" value="2"/>
</dbReference>
<dbReference type="GO" id="GO:0019867">
    <property type="term" value="C:outer membrane"/>
    <property type="evidence" value="ECO:0007669"/>
    <property type="project" value="InterPro"/>
</dbReference>
<dbReference type="PANTHER" id="PTHR30124">
    <property type="entry name" value="MEMBRANE-BOUND LYTIC MUREIN TRANSGLYCOSYLASE A"/>
    <property type="match status" value="1"/>
</dbReference>
<evidence type="ECO:0000256" key="2">
    <source>
        <dbReference type="ARBA" id="ARBA00012587"/>
    </source>
</evidence>
<dbReference type="OrthoDB" id="9783686at2"/>
<organism evidence="8 9">
    <name type="scientific">Falsihalocynthiibacter arcticus</name>
    <dbReference type="NCBI Taxonomy" id="1579316"/>
    <lineage>
        <taxon>Bacteria</taxon>
        <taxon>Pseudomonadati</taxon>
        <taxon>Pseudomonadota</taxon>
        <taxon>Alphaproteobacteria</taxon>
        <taxon>Rhodobacterales</taxon>
        <taxon>Roseobacteraceae</taxon>
        <taxon>Falsihalocynthiibacter</taxon>
    </lineage>
</organism>
<keyword evidence="3" id="KW-0456">Lyase</keyword>
<dbReference type="Gene3D" id="2.40.240.50">
    <property type="entry name" value="Barwin-like endoglucanases"/>
    <property type="match status" value="1"/>
</dbReference>
<feature type="chain" id="PRO_5007443419" description="peptidoglycan lytic exotransglycosylase" evidence="6">
    <location>
        <begin position="24"/>
        <end position="341"/>
    </location>
</feature>
<dbReference type="Pfam" id="PF06725">
    <property type="entry name" value="3D"/>
    <property type="match status" value="1"/>
</dbReference>
<evidence type="ECO:0000313" key="8">
    <source>
        <dbReference type="EMBL" id="AML50861.1"/>
    </source>
</evidence>
<dbReference type="SUPFAM" id="SSF50685">
    <property type="entry name" value="Barwin-like endoglucanases"/>
    <property type="match status" value="1"/>
</dbReference>
<evidence type="ECO:0000256" key="3">
    <source>
        <dbReference type="ARBA" id="ARBA00023239"/>
    </source>
</evidence>
<dbReference type="GO" id="GO:0009253">
    <property type="term" value="P:peptidoglycan catabolic process"/>
    <property type="evidence" value="ECO:0007669"/>
    <property type="project" value="TreeGrafter"/>
</dbReference>
<dbReference type="Proteomes" id="UP000070371">
    <property type="component" value="Chromosome"/>
</dbReference>
<gene>
    <name evidence="8" type="ORF">RC74_05815</name>
</gene>
<dbReference type="PIRSF" id="PIRSF019422">
    <property type="entry name" value="MltA"/>
    <property type="match status" value="1"/>
</dbReference>
<dbReference type="GO" id="GO:0009254">
    <property type="term" value="P:peptidoglycan turnover"/>
    <property type="evidence" value="ECO:0007669"/>
    <property type="project" value="InterPro"/>
</dbReference>
<proteinExistence type="predicted"/>
<evidence type="ECO:0000256" key="6">
    <source>
        <dbReference type="SAM" id="SignalP"/>
    </source>
</evidence>
<dbReference type="GO" id="GO:0071555">
    <property type="term" value="P:cell wall organization"/>
    <property type="evidence" value="ECO:0007669"/>
    <property type="project" value="UniProtKB-KW"/>
</dbReference>
<dbReference type="SMART" id="SM00925">
    <property type="entry name" value="MltA"/>
    <property type="match status" value="1"/>
</dbReference>
<reference evidence="8 9" key="1">
    <citation type="submission" date="2016-02" db="EMBL/GenBank/DDBJ databases">
        <title>Complete genome sequence of Halocynthiibacter arcticus PAMC 20958t from arctic marine sediment.</title>
        <authorList>
            <person name="Lee Y.M."/>
            <person name="Baek K."/>
            <person name="Lee H.K."/>
            <person name="Shin S.C."/>
        </authorList>
    </citation>
    <scope>NUCLEOTIDE SEQUENCE [LARGE SCALE GENOMIC DNA]</scope>
    <source>
        <strain evidence="8">PAMC 20958</strain>
    </source>
</reference>
<dbReference type="InterPro" id="IPR010611">
    <property type="entry name" value="3D_dom"/>
</dbReference>
<dbReference type="CDD" id="cd14668">
    <property type="entry name" value="mlta_B"/>
    <property type="match status" value="1"/>
</dbReference>
<dbReference type="EC" id="4.2.2.n1" evidence="2"/>
<dbReference type="Pfam" id="PF03562">
    <property type="entry name" value="MltA"/>
    <property type="match status" value="1"/>
</dbReference>
<name>A0A126UXS0_9RHOB</name>
<dbReference type="STRING" id="1579316.RC74_05815"/>
<dbReference type="InterPro" id="IPR036908">
    <property type="entry name" value="RlpA-like_sf"/>
</dbReference>
<dbReference type="AlphaFoldDB" id="A0A126UXS0"/>
<evidence type="ECO:0000256" key="5">
    <source>
        <dbReference type="ARBA" id="ARBA00030918"/>
    </source>
</evidence>
<feature type="signal peptide" evidence="6">
    <location>
        <begin position="1"/>
        <end position="23"/>
    </location>
</feature>
<dbReference type="EMBL" id="CP014327">
    <property type="protein sequence ID" value="AML50861.1"/>
    <property type="molecule type" value="Genomic_DNA"/>
</dbReference>
<dbReference type="GO" id="GO:0008933">
    <property type="term" value="F:peptidoglycan lytic transglycosylase activity"/>
    <property type="evidence" value="ECO:0007669"/>
    <property type="project" value="TreeGrafter"/>
</dbReference>
<keyword evidence="9" id="KW-1185">Reference proteome</keyword>
<feature type="domain" description="Lytic transglycosylase MltA" evidence="7">
    <location>
        <begin position="103"/>
        <end position="233"/>
    </location>
</feature>